<dbReference type="PANTHER" id="PTHR13076">
    <property type="entry name" value="COILED-COIL AND C2 DOMAIN-CONTAINING PROTEIN 1-LIKE"/>
    <property type="match status" value="1"/>
</dbReference>
<dbReference type="InterPro" id="IPR039725">
    <property type="entry name" value="CC2D1A/B"/>
</dbReference>
<dbReference type="Pfam" id="PF09759">
    <property type="entry name" value="Atx10homo_assoc"/>
    <property type="match status" value="1"/>
</dbReference>
<evidence type="ECO:0000313" key="7">
    <source>
        <dbReference type="EMBL" id="PAV55944.1"/>
    </source>
</evidence>
<dbReference type="InterPro" id="IPR000008">
    <property type="entry name" value="C2_dom"/>
</dbReference>
<dbReference type="SMART" id="SM00239">
    <property type="entry name" value="C2"/>
    <property type="match status" value="1"/>
</dbReference>
<dbReference type="Proteomes" id="UP000218231">
    <property type="component" value="Unassembled WGS sequence"/>
</dbReference>
<dbReference type="EMBL" id="LIAE01010739">
    <property type="protein sequence ID" value="PAV55944.1"/>
    <property type="molecule type" value="Genomic_DNA"/>
</dbReference>
<evidence type="ECO:0000256" key="1">
    <source>
        <dbReference type="ARBA" id="ARBA00008384"/>
    </source>
</evidence>
<dbReference type="Pfam" id="PF21528">
    <property type="entry name" value="CC2D1A-B_DM14"/>
    <property type="match status" value="2"/>
</dbReference>
<dbReference type="PANTHER" id="PTHR13076:SF9">
    <property type="entry name" value="COILED-COIL AND C2 DOMAIN-CONTAINING PROTEIN 1-LIKE"/>
    <property type="match status" value="1"/>
</dbReference>
<dbReference type="Pfam" id="PF00168">
    <property type="entry name" value="C2"/>
    <property type="match status" value="1"/>
</dbReference>
<dbReference type="OrthoDB" id="19996at2759"/>
<dbReference type="SUPFAM" id="SSF49562">
    <property type="entry name" value="C2 domain (Calcium/lipid-binding domain, CaLB)"/>
    <property type="match status" value="1"/>
</dbReference>
<dbReference type="STRING" id="2018661.A0A2A2J2V5"/>
<feature type="region of interest" description="Disordered" evidence="5">
    <location>
        <begin position="626"/>
        <end position="696"/>
    </location>
</feature>
<keyword evidence="8" id="KW-1185">Reference proteome</keyword>
<feature type="domain" description="C2" evidence="6">
    <location>
        <begin position="1038"/>
        <end position="1173"/>
    </location>
</feature>
<comment type="function">
    <text evidence="4">May play a role in the regulation of cytokinesis. May play a role in signaling by stimulating protein glycosylation. Induces neuritogenesis by activating the Ras-MAP kinase pathway and is necessary for the survival of cerebellar neurons. Does not appear to play a major role in ciliogenesis.</text>
</comment>
<comment type="similarity">
    <text evidence="2">Belongs to the CC2D1 family.</text>
</comment>
<evidence type="ECO:0000256" key="3">
    <source>
        <dbReference type="ARBA" id="ARBA00018804"/>
    </source>
</evidence>
<evidence type="ECO:0000313" key="8">
    <source>
        <dbReference type="Proteomes" id="UP000218231"/>
    </source>
</evidence>
<feature type="region of interest" description="Disordered" evidence="5">
    <location>
        <begin position="831"/>
        <end position="880"/>
    </location>
</feature>
<proteinExistence type="inferred from homology"/>
<dbReference type="SUPFAM" id="SSF48371">
    <property type="entry name" value="ARM repeat"/>
    <property type="match status" value="1"/>
</dbReference>
<protein>
    <recommendedName>
        <fullName evidence="3">Ataxin-10</fullName>
    </recommendedName>
</protein>
<dbReference type="SMART" id="SM00685">
    <property type="entry name" value="DM14"/>
    <property type="match status" value="3"/>
</dbReference>
<dbReference type="Gene3D" id="1.25.10.10">
    <property type="entry name" value="Leucine-rich Repeat Variant"/>
    <property type="match status" value="1"/>
</dbReference>
<reference evidence="7 8" key="1">
    <citation type="journal article" date="2017" name="Curr. Biol.">
        <title>Genome architecture and evolution of a unichromosomal asexual nematode.</title>
        <authorList>
            <person name="Fradin H."/>
            <person name="Zegar C."/>
            <person name="Gutwein M."/>
            <person name="Lucas J."/>
            <person name="Kovtun M."/>
            <person name="Corcoran D."/>
            <person name="Baugh L.R."/>
            <person name="Kiontke K."/>
            <person name="Gunsalus K."/>
            <person name="Fitch D.H."/>
            <person name="Piano F."/>
        </authorList>
    </citation>
    <scope>NUCLEOTIDE SEQUENCE [LARGE SCALE GENOMIC DNA]</scope>
    <source>
        <strain evidence="7">PF1309</strain>
    </source>
</reference>
<evidence type="ECO:0000256" key="2">
    <source>
        <dbReference type="ARBA" id="ARBA00010672"/>
    </source>
</evidence>
<gene>
    <name evidence="7" type="ORF">WR25_06052</name>
</gene>
<feature type="region of interest" description="Disordered" evidence="5">
    <location>
        <begin position="536"/>
        <end position="580"/>
    </location>
</feature>
<feature type="region of interest" description="Disordered" evidence="5">
    <location>
        <begin position="757"/>
        <end position="776"/>
    </location>
</feature>
<dbReference type="PROSITE" id="PS50004">
    <property type="entry name" value="C2"/>
    <property type="match status" value="1"/>
</dbReference>
<dbReference type="InterPro" id="IPR016024">
    <property type="entry name" value="ARM-type_fold"/>
</dbReference>
<dbReference type="InterPro" id="IPR035892">
    <property type="entry name" value="C2_domain_sf"/>
</dbReference>
<name>A0A2A2J2V5_9BILA</name>
<evidence type="ECO:0000256" key="5">
    <source>
        <dbReference type="SAM" id="MobiDB-lite"/>
    </source>
</evidence>
<organism evidence="7 8">
    <name type="scientific">Diploscapter pachys</name>
    <dbReference type="NCBI Taxonomy" id="2018661"/>
    <lineage>
        <taxon>Eukaryota</taxon>
        <taxon>Metazoa</taxon>
        <taxon>Ecdysozoa</taxon>
        <taxon>Nematoda</taxon>
        <taxon>Chromadorea</taxon>
        <taxon>Rhabditida</taxon>
        <taxon>Rhabditina</taxon>
        <taxon>Rhabditomorpha</taxon>
        <taxon>Rhabditoidea</taxon>
        <taxon>Rhabditidae</taxon>
        <taxon>Diploscapter</taxon>
    </lineage>
</organism>
<comment type="similarity">
    <text evidence="1">Belongs to the ataxin-10 family.</text>
</comment>
<dbReference type="Gene3D" id="2.60.40.150">
    <property type="entry name" value="C2 domain"/>
    <property type="match status" value="1"/>
</dbReference>
<sequence length="1213" mass="133100">MDAEASTSDAELIRRVYDVSDDVKNSQDLSNDVLARALKFVGSNPESESAIDQSNNPSAAFLRLLEIPLESHFDEQPISTHFDLKRSRLALRLLVNSANRNQKFKNSLPNSALRNFRALLRISELQNEVFILLASTAEIVHKVFALNPEYPCLIGELAVIFESLTDDSQRSWLSAFFSTIFEKDYGFLATAFGELESAEFTALLNCLEVLLDYSEHGTVIKIHPNNVQFCVDLLERILFELHSESASSQLENIQLLLQILANASVQKTEFNQQLCKTSAALELAIKIAEAALDAEIVLETEERQRNPSILSPDRPIRPINPRKAVVLENPQLSLLSSTFVLTNSSEEGRERKATIKQAAVICIGNLCCECRQNQLVASKCGAMLAVLQCTRRLPSDKPFITKWSITALRHMTKDCPENQQFILEIDDKPSGIIDREKLLKELGMDFNFGNIDTTMYGNVEADEELLAELMALEEEEKGGKASSSSGNKARAQAAASANVLADARRVAMADPTAEVAEVDDEQLEGDDELLAELSNLVGGDGHSHRSAPPPQKAPAAPPIPPRSTSSSSANQAGGVDQNKINELKNLQNVYRELVKVSKSAGEDAKSRRQQRAVDKITELIGKLEKGLTIDEGEIPPAPPSLPNKPAVPAPATHPAEPSIRSAAAPSNLPPVPSRSSSTASASSSTVPSSSSSAAIVGGDPKAEIRAVLIRRRNAYVANGKAAIKAEDKAAAKGFVDCAKQFDEAIAALDQVSVDEIDLNEIPPTPPPYRKKEEPKKASNFVEGLEQRKVRYMEQADRAKQSGDDRKSRMYIRMVGQYNDAIKMAKAGKPVNVNELPSLPDMPPLPPQQGQPPQPQMGTAIKKNQAAMQPQPSAGKHAASTSGDLEFLIQRQNEFKQAALICKQRGDIERAKKYLTDAKGFDPMIQAARAGHPVSIKQTPIPPQLQTSSTALQPKIVTSTKTGTVAPEAGNRSDVLSLLEKTLIEQIQTAEQSRMRFTRLGDVGKVKLFEGWAKTAKQDLLLVREVAKRRDIAVPKFHYEMRQAPSSHINPDLAEDALELSILSCRDVPLPSGYEMHHASIFAKYIFPYPNDNPQGGKTKTISGNTSPEFNETIMLNIGSGKTRGTKVLRVLKRSPLKIEVYQKGGLLRSDKLLGVCEWKLDKLEHDAEMEESLPLKEGRKAIGGLCTMRIRIREPLGDAKQQLQHVKWLVLDN</sequence>
<feature type="compositionally biased region" description="Pro residues" evidence="5">
    <location>
        <begin position="839"/>
        <end position="854"/>
    </location>
</feature>
<dbReference type="InterPro" id="IPR019156">
    <property type="entry name" value="Ataxin-10_domain"/>
</dbReference>
<accession>A0A2A2J2V5</accession>
<evidence type="ECO:0000259" key="6">
    <source>
        <dbReference type="PROSITE" id="PS50004"/>
    </source>
</evidence>
<dbReference type="AlphaFoldDB" id="A0A2A2J2V5"/>
<comment type="caution">
    <text evidence="7">The sequence shown here is derived from an EMBL/GenBank/DDBJ whole genome shotgun (WGS) entry which is preliminary data.</text>
</comment>
<evidence type="ECO:0000256" key="4">
    <source>
        <dbReference type="ARBA" id="ARBA00045173"/>
    </source>
</evidence>
<dbReference type="GO" id="GO:0001227">
    <property type="term" value="F:DNA-binding transcription repressor activity, RNA polymerase II-specific"/>
    <property type="evidence" value="ECO:0007669"/>
    <property type="project" value="InterPro"/>
</dbReference>
<dbReference type="InterPro" id="IPR011989">
    <property type="entry name" value="ARM-like"/>
</dbReference>
<dbReference type="InterPro" id="IPR006608">
    <property type="entry name" value="CC2D1A/B_DM14"/>
</dbReference>
<feature type="compositionally biased region" description="Pro residues" evidence="5">
    <location>
        <begin position="547"/>
        <end position="561"/>
    </location>
</feature>
<feature type="compositionally biased region" description="Pro residues" evidence="5">
    <location>
        <begin position="635"/>
        <end position="648"/>
    </location>
</feature>
<feature type="compositionally biased region" description="Low complexity" evidence="5">
    <location>
        <begin position="673"/>
        <end position="694"/>
    </location>
</feature>